<dbReference type="OrthoDB" id="10504491at2759"/>
<dbReference type="InterPro" id="IPR019786">
    <property type="entry name" value="Zinc_finger_PHD-type_CS"/>
</dbReference>
<keyword evidence="3" id="KW-0862">Zinc</keyword>
<proteinExistence type="predicted"/>
<feature type="domain" description="RING-type" evidence="6">
    <location>
        <begin position="4"/>
        <end position="55"/>
    </location>
</feature>
<dbReference type="InterPro" id="IPR001965">
    <property type="entry name" value="Znf_PHD"/>
</dbReference>
<evidence type="ECO:0000259" key="5">
    <source>
        <dbReference type="PROSITE" id="PS50016"/>
    </source>
</evidence>
<evidence type="ECO:0000313" key="8">
    <source>
        <dbReference type="RefSeq" id="XP_025407419.1"/>
    </source>
</evidence>
<dbReference type="Gene3D" id="3.30.40.10">
    <property type="entry name" value="Zinc/RING finger domain, C3HC4 (zinc finger)"/>
    <property type="match status" value="1"/>
</dbReference>
<organism evidence="7 8">
    <name type="scientific">Sipha flava</name>
    <name type="common">yellow sugarcane aphid</name>
    <dbReference type="NCBI Taxonomy" id="143950"/>
    <lineage>
        <taxon>Eukaryota</taxon>
        <taxon>Metazoa</taxon>
        <taxon>Ecdysozoa</taxon>
        <taxon>Arthropoda</taxon>
        <taxon>Hexapoda</taxon>
        <taxon>Insecta</taxon>
        <taxon>Pterygota</taxon>
        <taxon>Neoptera</taxon>
        <taxon>Paraneoptera</taxon>
        <taxon>Hemiptera</taxon>
        <taxon>Sternorrhyncha</taxon>
        <taxon>Aphidomorpha</taxon>
        <taxon>Aphidoidea</taxon>
        <taxon>Aphididae</taxon>
        <taxon>Sipha</taxon>
    </lineage>
</organism>
<dbReference type="PROSITE" id="PS50016">
    <property type="entry name" value="ZF_PHD_2"/>
    <property type="match status" value="1"/>
</dbReference>
<dbReference type="PROSITE" id="PS50089">
    <property type="entry name" value="ZF_RING_2"/>
    <property type="match status" value="1"/>
</dbReference>
<dbReference type="GO" id="GO:0008270">
    <property type="term" value="F:zinc ion binding"/>
    <property type="evidence" value="ECO:0007669"/>
    <property type="project" value="UniProtKB-KW"/>
</dbReference>
<dbReference type="PROSITE" id="PS01359">
    <property type="entry name" value="ZF_PHD_1"/>
    <property type="match status" value="1"/>
</dbReference>
<dbReference type="SMART" id="SM00249">
    <property type="entry name" value="PHD"/>
    <property type="match status" value="1"/>
</dbReference>
<evidence type="ECO:0000256" key="3">
    <source>
        <dbReference type="ARBA" id="ARBA00022833"/>
    </source>
</evidence>
<dbReference type="Pfam" id="PF00628">
    <property type="entry name" value="PHD"/>
    <property type="match status" value="1"/>
</dbReference>
<dbReference type="Proteomes" id="UP000694846">
    <property type="component" value="Unplaced"/>
</dbReference>
<dbReference type="GeneID" id="112681373"/>
<feature type="domain" description="PHD-type" evidence="5">
    <location>
        <begin position="1"/>
        <end position="57"/>
    </location>
</feature>
<evidence type="ECO:0000313" key="7">
    <source>
        <dbReference type="Proteomes" id="UP000694846"/>
    </source>
</evidence>
<evidence type="ECO:0000256" key="2">
    <source>
        <dbReference type="ARBA" id="ARBA00022771"/>
    </source>
</evidence>
<sequence length="122" mass="13811">MVSCPICSLTVKRSQSNLTCNNCKHLFHPECVSLKKEDVDFLTSANKLWTCQNCTKSMKILQQSDFSNSPVSSQSSDKHFDSTDLKRILSSLDDVRAEQSKLFDLVNNQSKKLDVLDNKFTC</sequence>
<evidence type="ECO:0000256" key="1">
    <source>
        <dbReference type="ARBA" id="ARBA00022723"/>
    </source>
</evidence>
<keyword evidence="7" id="KW-1185">Reference proteome</keyword>
<dbReference type="RefSeq" id="XP_025407419.1">
    <property type="nucleotide sequence ID" value="XM_025551634.1"/>
</dbReference>
<dbReference type="CDD" id="cd15489">
    <property type="entry name" value="PHD_SF"/>
    <property type="match status" value="1"/>
</dbReference>
<name>A0A8B8F997_9HEMI</name>
<dbReference type="InterPro" id="IPR011011">
    <property type="entry name" value="Znf_FYVE_PHD"/>
</dbReference>
<dbReference type="InterPro" id="IPR013083">
    <property type="entry name" value="Znf_RING/FYVE/PHD"/>
</dbReference>
<accession>A0A8B8F997</accession>
<dbReference type="AlphaFoldDB" id="A0A8B8F997"/>
<dbReference type="InterPro" id="IPR001841">
    <property type="entry name" value="Znf_RING"/>
</dbReference>
<evidence type="ECO:0000259" key="6">
    <source>
        <dbReference type="PROSITE" id="PS50089"/>
    </source>
</evidence>
<keyword evidence="2 4" id="KW-0863">Zinc-finger</keyword>
<gene>
    <name evidence="8" type="primary">LOC112681373</name>
</gene>
<keyword evidence="1" id="KW-0479">Metal-binding</keyword>
<evidence type="ECO:0000256" key="4">
    <source>
        <dbReference type="PROSITE-ProRule" id="PRU00175"/>
    </source>
</evidence>
<dbReference type="SUPFAM" id="SSF57903">
    <property type="entry name" value="FYVE/PHD zinc finger"/>
    <property type="match status" value="1"/>
</dbReference>
<feature type="non-terminal residue" evidence="8">
    <location>
        <position position="122"/>
    </location>
</feature>
<protein>
    <submittedName>
        <fullName evidence="8">Uncharacterized protein LOC112681373</fullName>
    </submittedName>
</protein>
<dbReference type="InterPro" id="IPR019787">
    <property type="entry name" value="Znf_PHD-finger"/>
</dbReference>
<reference evidence="8" key="1">
    <citation type="submission" date="2025-08" db="UniProtKB">
        <authorList>
            <consortium name="RefSeq"/>
        </authorList>
    </citation>
    <scope>IDENTIFICATION</scope>
    <source>
        <tissue evidence="8">Whole body</tissue>
    </source>
</reference>